<gene>
    <name evidence="4" type="ORF">BJ993_001527</name>
</gene>
<evidence type="ECO:0000313" key="5">
    <source>
        <dbReference type="Proteomes" id="UP000562045"/>
    </source>
</evidence>
<evidence type="ECO:0000313" key="4">
    <source>
        <dbReference type="EMBL" id="NYI44447.1"/>
    </source>
</evidence>
<dbReference type="InterPro" id="IPR001932">
    <property type="entry name" value="PPM-type_phosphatase-like_dom"/>
</dbReference>
<dbReference type="SUPFAM" id="SSF81606">
    <property type="entry name" value="PP2C-like"/>
    <property type="match status" value="1"/>
</dbReference>
<accession>A0A7Z0CN46</accession>
<dbReference type="InterPro" id="IPR036457">
    <property type="entry name" value="PPM-type-like_dom_sf"/>
</dbReference>
<dbReference type="GO" id="GO:0016791">
    <property type="term" value="F:phosphatase activity"/>
    <property type="evidence" value="ECO:0007669"/>
    <property type="project" value="TreeGrafter"/>
</dbReference>
<feature type="domain" description="PPM-type phosphatase" evidence="3">
    <location>
        <begin position="329"/>
        <end position="544"/>
    </location>
</feature>
<dbReference type="AlphaFoldDB" id="A0A7Z0CN46"/>
<keyword evidence="2" id="KW-0472">Membrane</keyword>
<comment type="caution">
    <text evidence="4">The sequence shown here is derived from an EMBL/GenBank/DDBJ whole genome shotgun (WGS) entry which is preliminary data.</text>
</comment>
<dbReference type="PANTHER" id="PTHR43156:SF2">
    <property type="entry name" value="STAGE II SPORULATION PROTEIN E"/>
    <property type="match status" value="1"/>
</dbReference>
<evidence type="ECO:0000256" key="1">
    <source>
        <dbReference type="ARBA" id="ARBA00022801"/>
    </source>
</evidence>
<keyword evidence="2" id="KW-0812">Transmembrane</keyword>
<sequence>MTAGESDQPSSPDRRRDRVSAAIVILGLVTTALSVVLAMRTDRSNEERLLQVQTDQAAAVLEAATMGLQEPLSSALDVAASVLPRRLRTVFEERFSRNIGTDQLFQVGALWRRGPKGLSQVAAVGGRPGIAAPSARAERLVARSLRARTMAVDWSTVGKQIRIVFVLADPASRFVVFAGRTVPRNRQSPVDADSGFAGLDYALYLGDGTRTEDMVMTDVEPSTLPLDGLTYSTTVPFGDDVLRLVTRPREHLGSDLGWQLPWLLGLGGPLATLLALLLTRHLLRSRERAEADTRTITSLYRRVEGLYDEQRELSVRLQRALLPRTLPQVPGFDIAATYVAGAQGIDIGGDWYSVVEAEGDEFAFVVGDVSGHGIDAVAEMARARFTLRAYLMDGDSPAAALEKCAHQFDIAVDGHMVTVLAGTGNWRTGELTIASAGHPAPLAVSADGATAFLPVRTGPPLGAGVAAFEATTATLDPGTTLLCFTDGLVERRTEDIDAGFARLAEVSAAHHPASAPLEPFLDELLERMRDPDRSDDIAVLALRRNLELGSGGPVGPPPAGT</sequence>
<dbReference type="Pfam" id="PF07228">
    <property type="entry name" value="SpoIIE"/>
    <property type="match status" value="1"/>
</dbReference>
<keyword evidence="2" id="KW-1133">Transmembrane helix</keyword>
<evidence type="ECO:0000256" key="2">
    <source>
        <dbReference type="SAM" id="Phobius"/>
    </source>
</evidence>
<dbReference type="PANTHER" id="PTHR43156">
    <property type="entry name" value="STAGE II SPORULATION PROTEIN E-RELATED"/>
    <property type="match status" value="1"/>
</dbReference>
<dbReference type="RefSeq" id="WP_179648298.1">
    <property type="nucleotide sequence ID" value="NZ_JACBZM010000001.1"/>
</dbReference>
<dbReference type="EMBL" id="JACBZM010000001">
    <property type="protein sequence ID" value="NYI44447.1"/>
    <property type="molecule type" value="Genomic_DNA"/>
</dbReference>
<proteinExistence type="predicted"/>
<evidence type="ECO:0000259" key="3">
    <source>
        <dbReference type="SMART" id="SM00331"/>
    </source>
</evidence>
<dbReference type="Proteomes" id="UP000562045">
    <property type="component" value="Unassembled WGS sequence"/>
</dbReference>
<dbReference type="InterPro" id="IPR052016">
    <property type="entry name" value="Bact_Sigma-Reg"/>
</dbReference>
<feature type="transmembrane region" description="Helical" evidence="2">
    <location>
        <begin position="21"/>
        <end position="39"/>
    </location>
</feature>
<name>A0A7Z0CN46_9ACTN</name>
<reference evidence="4 5" key="1">
    <citation type="submission" date="2020-07" db="EMBL/GenBank/DDBJ databases">
        <title>Sequencing the genomes of 1000 actinobacteria strains.</title>
        <authorList>
            <person name="Klenk H.-P."/>
        </authorList>
    </citation>
    <scope>NUCLEOTIDE SEQUENCE [LARGE SCALE GENOMIC DNA]</scope>
    <source>
        <strain evidence="4 5">DSM 15131</strain>
    </source>
</reference>
<keyword evidence="1" id="KW-0378">Hydrolase</keyword>
<dbReference type="Gene3D" id="3.60.40.10">
    <property type="entry name" value="PPM-type phosphatase domain"/>
    <property type="match status" value="1"/>
</dbReference>
<protein>
    <submittedName>
        <fullName evidence="4">Serine phosphatase RsbU (Regulator of sigma subunit)</fullName>
    </submittedName>
</protein>
<organism evidence="4 5">
    <name type="scientific">Nocardioides aromaticivorans</name>
    <dbReference type="NCBI Taxonomy" id="200618"/>
    <lineage>
        <taxon>Bacteria</taxon>
        <taxon>Bacillati</taxon>
        <taxon>Actinomycetota</taxon>
        <taxon>Actinomycetes</taxon>
        <taxon>Propionibacteriales</taxon>
        <taxon>Nocardioidaceae</taxon>
        <taxon>Nocardioides</taxon>
    </lineage>
</organism>
<dbReference type="SMART" id="SM00331">
    <property type="entry name" value="PP2C_SIG"/>
    <property type="match status" value="1"/>
</dbReference>